<dbReference type="RefSeq" id="WP_379515581.1">
    <property type="nucleotide sequence ID" value="NZ_JBHSPA010000023.1"/>
</dbReference>
<sequence>MRTNALPAPETRRSSGGFGGFRRVVAVGVLGLVSTIAPLALSVPADAAETTLGAAAAQSGRYFGTAISAGKLGESAYTTIANREFNMVTPENEMKIDATEPNRGQFSFTNADRIYNWAVQNGKRVRGHTLAWHSQQPGWMQSLSGSTLRQAMIDHINGVMAHYKGNIYAWDVVNEAYADSGGGRRDSNLQRTGNDWIEVAFRTARTADPAAKLCYNDYNIDNWTWDKTQGVYNMVRDFKSRGVPIDCVGLQAHFNSGSPYNSNFRTTISSFAALGVDVQITELDIQGASATTYANVVNDCLAVARCNGITTWGVRDSDSWRSGDTPLLFDGNGNKKPAYTSVLAALNSVSPNPDTTAPSTPGTPAASGVTSSGATLTWTASTDSGGSGLAGYNVYREQGSTDPQLGQSATNSITLTGLTAGTQYQVYVRARDGAGNLSGNSQLVTFTTQTGGGTDTTPPTTPGTPAASNVTSSGATLTWTASTDAGGSGLAGYNVYREQGTTDPQLGQSATNSITLTGLTASTQYQVYVQARDGAGNLSAGSALVTFTTTGGNSGGSCTVTATTQTQWQNGYVVDPVRVTAGSSAITGWTVTFTLPAGHTVTGSWNAQLTVSGQTVTARNVSHNGNLGAGASTAFGFQVSRPNGNTSLPSGYTCA</sequence>
<keyword evidence="12" id="KW-0472">Membrane</keyword>
<dbReference type="SMART" id="SM00637">
    <property type="entry name" value="CBD_II"/>
    <property type="match status" value="1"/>
</dbReference>
<dbReference type="PROSITE" id="PS50853">
    <property type="entry name" value="FN3"/>
    <property type="match status" value="2"/>
</dbReference>
<dbReference type="SMART" id="SM00633">
    <property type="entry name" value="Glyco_10"/>
    <property type="match status" value="1"/>
</dbReference>
<dbReference type="Pfam" id="PF00553">
    <property type="entry name" value="CBM_2"/>
    <property type="match status" value="1"/>
</dbReference>
<dbReference type="SMART" id="SM00060">
    <property type="entry name" value="FN3"/>
    <property type="match status" value="2"/>
</dbReference>
<feature type="domain" description="CBM2" evidence="14">
    <location>
        <begin position="551"/>
        <end position="655"/>
    </location>
</feature>
<keyword evidence="12" id="KW-1133">Transmembrane helix</keyword>
<evidence type="ECO:0000256" key="3">
    <source>
        <dbReference type="ARBA" id="ARBA00022651"/>
    </source>
</evidence>
<keyword evidence="6 10" id="KW-0119">Carbohydrate metabolism</keyword>
<comment type="similarity">
    <text evidence="2 10">Belongs to the glycosyl hydrolase 10 (cellulase F) family.</text>
</comment>
<dbReference type="SUPFAM" id="SSF49265">
    <property type="entry name" value="Fibronectin type III"/>
    <property type="match status" value="1"/>
</dbReference>
<evidence type="ECO:0000256" key="2">
    <source>
        <dbReference type="ARBA" id="ARBA00007495"/>
    </source>
</evidence>
<feature type="active site" description="Nucleophile" evidence="9">
    <location>
        <position position="282"/>
    </location>
</feature>
<evidence type="ECO:0000259" key="15">
    <source>
        <dbReference type="PROSITE" id="PS51760"/>
    </source>
</evidence>
<accession>A0ABW1CK01</accession>
<dbReference type="PRINTS" id="PR00134">
    <property type="entry name" value="GLHYDRLASE10"/>
</dbReference>
<evidence type="ECO:0000256" key="11">
    <source>
        <dbReference type="SAM" id="MobiDB-lite"/>
    </source>
</evidence>
<keyword evidence="8 10" id="KW-0624">Polysaccharide degradation</keyword>
<dbReference type="InterPro" id="IPR008965">
    <property type="entry name" value="CBM2/CBM3_carb-bd_dom_sf"/>
</dbReference>
<evidence type="ECO:0000259" key="14">
    <source>
        <dbReference type="PROSITE" id="PS51173"/>
    </source>
</evidence>
<protein>
    <recommendedName>
        <fullName evidence="10">Beta-xylanase</fullName>
        <ecNumber evidence="10">3.2.1.8</ecNumber>
    </recommendedName>
</protein>
<evidence type="ECO:0000256" key="6">
    <source>
        <dbReference type="ARBA" id="ARBA00023277"/>
    </source>
</evidence>
<keyword evidence="4" id="KW-0732">Signal</keyword>
<evidence type="ECO:0000256" key="9">
    <source>
        <dbReference type="PROSITE-ProRule" id="PRU10061"/>
    </source>
</evidence>
<keyword evidence="12" id="KW-0812">Transmembrane</keyword>
<evidence type="ECO:0000256" key="7">
    <source>
        <dbReference type="ARBA" id="ARBA00023295"/>
    </source>
</evidence>
<evidence type="ECO:0000256" key="8">
    <source>
        <dbReference type="ARBA" id="ARBA00023326"/>
    </source>
</evidence>
<evidence type="ECO:0000313" key="17">
    <source>
        <dbReference type="Proteomes" id="UP001596058"/>
    </source>
</evidence>
<dbReference type="PANTHER" id="PTHR31490">
    <property type="entry name" value="GLYCOSYL HYDROLASE"/>
    <property type="match status" value="1"/>
</dbReference>
<keyword evidence="7 10" id="KW-0326">Glycosidase</keyword>
<comment type="caution">
    <text evidence="16">The sequence shown here is derived from an EMBL/GenBank/DDBJ whole genome shotgun (WGS) entry which is preliminary data.</text>
</comment>
<dbReference type="PROSITE" id="PS00591">
    <property type="entry name" value="GH10_1"/>
    <property type="match status" value="1"/>
</dbReference>
<evidence type="ECO:0000313" key="16">
    <source>
        <dbReference type="EMBL" id="MFC5826074.1"/>
    </source>
</evidence>
<dbReference type="Gene3D" id="2.60.40.10">
    <property type="entry name" value="Immunoglobulins"/>
    <property type="match status" value="2"/>
</dbReference>
<dbReference type="InterPro" id="IPR013783">
    <property type="entry name" value="Ig-like_fold"/>
</dbReference>
<dbReference type="InterPro" id="IPR044846">
    <property type="entry name" value="GH10"/>
</dbReference>
<dbReference type="PROSITE" id="PS51173">
    <property type="entry name" value="CBM2"/>
    <property type="match status" value="1"/>
</dbReference>
<feature type="domain" description="Fibronectin type-III" evidence="13">
    <location>
        <begin position="461"/>
        <end position="552"/>
    </location>
</feature>
<dbReference type="InterPro" id="IPR031158">
    <property type="entry name" value="GH10_AS"/>
</dbReference>
<dbReference type="InterPro" id="IPR001000">
    <property type="entry name" value="GH10_dom"/>
</dbReference>
<dbReference type="PANTHER" id="PTHR31490:SF88">
    <property type="entry name" value="BETA-XYLANASE"/>
    <property type="match status" value="1"/>
</dbReference>
<feature type="region of interest" description="Disordered" evidence="11">
    <location>
        <begin position="449"/>
        <end position="472"/>
    </location>
</feature>
<dbReference type="Proteomes" id="UP001596058">
    <property type="component" value="Unassembled WGS sequence"/>
</dbReference>
<dbReference type="InterPro" id="IPR012291">
    <property type="entry name" value="CBM2_carb-bd_dom_sf"/>
</dbReference>
<dbReference type="InterPro" id="IPR036116">
    <property type="entry name" value="FN3_sf"/>
</dbReference>
<feature type="transmembrane region" description="Helical" evidence="12">
    <location>
        <begin position="21"/>
        <end position="41"/>
    </location>
</feature>
<feature type="compositionally biased region" description="Low complexity" evidence="11">
    <location>
        <begin position="355"/>
        <end position="368"/>
    </location>
</feature>
<feature type="region of interest" description="Disordered" evidence="11">
    <location>
        <begin position="350"/>
        <end position="371"/>
    </location>
</feature>
<dbReference type="SUPFAM" id="SSF51445">
    <property type="entry name" value="(Trans)glycosidases"/>
    <property type="match status" value="1"/>
</dbReference>
<proteinExistence type="inferred from homology"/>
<dbReference type="InterPro" id="IPR003961">
    <property type="entry name" value="FN3_dom"/>
</dbReference>
<dbReference type="InterPro" id="IPR001919">
    <property type="entry name" value="CBD2"/>
</dbReference>
<keyword evidence="3" id="KW-0858">Xylan degradation</keyword>
<evidence type="ECO:0000259" key="13">
    <source>
        <dbReference type="PROSITE" id="PS50853"/>
    </source>
</evidence>
<dbReference type="EC" id="3.2.1.8" evidence="10"/>
<dbReference type="CDD" id="cd00063">
    <property type="entry name" value="FN3"/>
    <property type="match status" value="2"/>
</dbReference>
<dbReference type="Gene3D" id="2.60.40.290">
    <property type="match status" value="1"/>
</dbReference>
<name>A0ABW1CK01_9ACTN</name>
<dbReference type="Gene3D" id="3.20.20.80">
    <property type="entry name" value="Glycosidases"/>
    <property type="match status" value="1"/>
</dbReference>
<reference evidence="17" key="1">
    <citation type="journal article" date="2019" name="Int. J. Syst. Evol. Microbiol.">
        <title>The Global Catalogue of Microorganisms (GCM) 10K type strain sequencing project: providing services to taxonomists for standard genome sequencing and annotation.</title>
        <authorList>
            <consortium name="The Broad Institute Genomics Platform"/>
            <consortium name="The Broad Institute Genome Sequencing Center for Infectious Disease"/>
            <person name="Wu L."/>
            <person name="Ma J."/>
        </authorList>
    </citation>
    <scope>NUCLEOTIDE SEQUENCE [LARGE SCALE GENOMIC DNA]</scope>
    <source>
        <strain evidence="17">CCUG 53903</strain>
    </source>
</reference>
<gene>
    <name evidence="16" type="ORF">ACFPZ3_19585</name>
</gene>
<evidence type="ECO:0000256" key="1">
    <source>
        <dbReference type="ARBA" id="ARBA00000681"/>
    </source>
</evidence>
<dbReference type="Pfam" id="PF00331">
    <property type="entry name" value="Glyco_hydro_10"/>
    <property type="match status" value="1"/>
</dbReference>
<evidence type="ECO:0000256" key="10">
    <source>
        <dbReference type="RuleBase" id="RU361174"/>
    </source>
</evidence>
<comment type="catalytic activity">
    <reaction evidence="1 10">
        <text>Endohydrolysis of (1-&gt;4)-beta-D-xylosidic linkages in xylans.</text>
        <dbReference type="EC" id="3.2.1.8"/>
    </reaction>
</comment>
<evidence type="ECO:0000256" key="5">
    <source>
        <dbReference type="ARBA" id="ARBA00022801"/>
    </source>
</evidence>
<dbReference type="PROSITE" id="PS51760">
    <property type="entry name" value="GH10_2"/>
    <property type="match status" value="1"/>
</dbReference>
<dbReference type="InterPro" id="IPR017853">
    <property type="entry name" value="GH"/>
</dbReference>
<dbReference type="Pfam" id="PF00041">
    <property type="entry name" value="fn3"/>
    <property type="match status" value="2"/>
</dbReference>
<evidence type="ECO:0000256" key="12">
    <source>
        <dbReference type="SAM" id="Phobius"/>
    </source>
</evidence>
<keyword evidence="17" id="KW-1185">Reference proteome</keyword>
<feature type="domain" description="GH10" evidence="15">
    <location>
        <begin position="46"/>
        <end position="345"/>
    </location>
</feature>
<keyword evidence="5 10" id="KW-0378">Hydrolase</keyword>
<dbReference type="EMBL" id="JBHSPA010000023">
    <property type="protein sequence ID" value="MFC5826074.1"/>
    <property type="molecule type" value="Genomic_DNA"/>
</dbReference>
<dbReference type="SUPFAM" id="SSF49384">
    <property type="entry name" value="Carbohydrate-binding domain"/>
    <property type="match status" value="1"/>
</dbReference>
<organism evidence="16 17">
    <name type="scientific">Nonomuraea insulae</name>
    <dbReference type="NCBI Taxonomy" id="1616787"/>
    <lineage>
        <taxon>Bacteria</taxon>
        <taxon>Bacillati</taxon>
        <taxon>Actinomycetota</taxon>
        <taxon>Actinomycetes</taxon>
        <taxon>Streptosporangiales</taxon>
        <taxon>Streptosporangiaceae</taxon>
        <taxon>Nonomuraea</taxon>
    </lineage>
</organism>
<feature type="domain" description="Fibronectin type-III" evidence="13">
    <location>
        <begin position="360"/>
        <end position="451"/>
    </location>
</feature>
<evidence type="ECO:0000256" key="4">
    <source>
        <dbReference type="ARBA" id="ARBA00022729"/>
    </source>
</evidence>